<gene>
    <name evidence="4" type="ORF">EV675_1391</name>
</gene>
<dbReference type="Gene3D" id="1.10.1740.10">
    <property type="match status" value="1"/>
</dbReference>
<dbReference type="Proteomes" id="UP000292445">
    <property type="component" value="Unassembled WGS sequence"/>
</dbReference>
<dbReference type="InterPro" id="IPR014284">
    <property type="entry name" value="RNA_pol_sigma-70_dom"/>
</dbReference>
<dbReference type="GO" id="GO:0006352">
    <property type="term" value="P:DNA-templated transcription initiation"/>
    <property type="evidence" value="ECO:0007669"/>
    <property type="project" value="InterPro"/>
</dbReference>
<comment type="subunit">
    <text evidence="1">Interacts transiently with the RNA polymerase catalytic core formed by RpoA, RpoB, RpoC and RpoZ (2 alpha, 1 beta, 1 beta' and 1 omega subunit) to form the RNA polymerase holoenzyme that can initiate transcription.</text>
</comment>
<reference evidence="4 5" key="1">
    <citation type="submission" date="2019-02" db="EMBL/GenBank/DDBJ databases">
        <title>Genomic Encyclopedia of Type Strains, Phase IV (KMG-IV): sequencing the most valuable type-strain genomes for metagenomic binning, comparative biology and taxonomic classification.</title>
        <authorList>
            <person name="Goeker M."/>
        </authorList>
    </citation>
    <scope>NUCLEOTIDE SEQUENCE [LARGE SCALE GENOMIC DNA]</scope>
    <source>
        <strain evidence="4 5">K24</strain>
    </source>
</reference>
<dbReference type="OrthoDB" id="3211555at2"/>
<dbReference type="NCBIfam" id="TIGR02937">
    <property type="entry name" value="sigma70-ECF"/>
    <property type="match status" value="1"/>
</dbReference>
<dbReference type="InterPro" id="IPR013325">
    <property type="entry name" value="RNA_pol_sigma_r2"/>
</dbReference>
<evidence type="ECO:0000259" key="3">
    <source>
        <dbReference type="Pfam" id="PF08281"/>
    </source>
</evidence>
<dbReference type="SUPFAM" id="SSF88946">
    <property type="entry name" value="Sigma2 domain of RNA polymerase sigma factors"/>
    <property type="match status" value="1"/>
</dbReference>
<sequence length="294" mass="32781">MDMMTGDGTEFFEARRRFLFGLAYRMLGTRADAEDAVQETFIKWMHADRGAIANPAAWLTSICTNLCVDMLRAAHRTRVDYVGSWLPEPIHTREDDTPESRLELASSLTTAFLLVLERLTPKERAAYLLHEIFDTPYPDIAATLGMQESACRKLVSRAREAIESSKVRHTTPAERQEQLLSAFQDAINGRGTGPLAALLSDDVRFSSDGGGKAITLRQELMGKVSVMRFVERGLIRFWQGMDWIVADISGAKGVLLRENGVIIGALTFAYDENGAVSNIYLMRNPDKLDCFQGP</sequence>
<dbReference type="NCBIfam" id="NF007214">
    <property type="entry name" value="PRK09636.1"/>
    <property type="match status" value="1"/>
</dbReference>
<dbReference type="GO" id="GO:0016987">
    <property type="term" value="F:sigma factor activity"/>
    <property type="evidence" value="ECO:0007669"/>
    <property type="project" value="InterPro"/>
</dbReference>
<evidence type="ECO:0000256" key="1">
    <source>
        <dbReference type="ARBA" id="ARBA00011344"/>
    </source>
</evidence>
<name>A0A4V2F3U9_9BURK</name>
<dbReference type="InterPro" id="IPR036388">
    <property type="entry name" value="WH-like_DNA-bd_sf"/>
</dbReference>
<dbReference type="InterPro" id="IPR032710">
    <property type="entry name" value="NTF2-like_dom_sf"/>
</dbReference>
<feature type="domain" description="RNA polymerase sigma-70 region 2" evidence="2">
    <location>
        <begin position="12"/>
        <end position="76"/>
    </location>
</feature>
<evidence type="ECO:0000313" key="5">
    <source>
        <dbReference type="Proteomes" id="UP000292445"/>
    </source>
</evidence>
<dbReference type="InterPro" id="IPR007627">
    <property type="entry name" value="RNA_pol_sigma70_r2"/>
</dbReference>
<keyword evidence="5" id="KW-1185">Reference proteome</keyword>
<dbReference type="GO" id="GO:0003677">
    <property type="term" value="F:DNA binding"/>
    <property type="evidence" value="ECO:0007669"/>
    <property type="project" value="InterPro"/>
</dbReference>
<feature type="domain" description="RNA polymerase sigma factor 70 region 4 type 2" evidence="3">
    <location>
        <begin position="111"/>
        <end position="161"/>
    </location>
</feature>
<dbReference type="EMBL" id="SGXC01000001">
    <property type="protein sequence ID" value="RZS85367.1"/>
    <property type="molecule type" value="Genomic_DNA"/>
</dbReference>
<evidence type="ECO:0000259" key="2">
    <source>
        <dbReference type="Pfam" id="PF04542"/>
    </source>
</evidence>
<organism evidence="4 5">
    <name type="scientific">Pigmentiphaga kullae</name>
    <dbReference type="NCBI Taxonomy" id="151784"/>
    <lineage>
        <taxon>Bacteria</taxon>
        <taxon>Pseudomonadati</taxon>
        <taxon>Pseudomonadota</taxon>
        <taxon>Betaproteobacteria</taxon>
        <taxon>Burkholderiales</taxon>
        <taxon>Alcaligenaceae</taxon>
        <taxon>Pigmentiphaga</taxon>
    </lineage>
</organism>
<dbReference type="Gene3D" id="1.10.10.10">
    <property type="entry name" value="Winged helix-like DNA-binding domain superfamily/Winged helix DNA-binding domain"/>
    <property type="match status" value="1"/>
</dbReference>
<dbReference type="InterPro" id="IPR013249">
    <property type="entry name" value="RNA_pol_sigma70_r4_t2"/>
</dbReference>
<dbReference type="InterPro" id="IPR013324">
    <property type="entry name" value="RNA_pol_sigma_r3/r4-like"/>
</dbReference>
<evidence type="ECO:0000313" key="4">
    <source>
        <dbReference type="EMBL" id="RZS85367.1"/>
    </source>
</evidence>
<dbReference type="PANTHER" id="PTHR30173">
    <property type="entry name" value="SIGMA 19 FACTOR"/>
    <property type="match status" value="1"/>
</dbReference>
<dbReference type="InterPro" id="IPR052704">
    <property type="entry name" value="ECF_Sigma-70_Domain"/>
</dbReference>
<dbReference type="Pfam" id="PF04542">
    <property type="entry name" value="Sigma70_r2"/>
    <property type="match status" value="1"/>
</dbReference>
<comment type="caution">
    <text evidence="4">The sequence shown here is derived from an EMBL/GenBank/DDBJ whole genome shotgun (WGS) entry which is preliminary data.</text>
</comment>
<dbReference type="Pfam" id="PF08281">
    <property type="entry name" value="Sigma70_r4_2"/>
    <property type="match status" value="1"/>
</dbReference>
<dbReference type="AlphaFoldDB" id="A0A4V2F3U9"/>
<dbReference type="SUPFAM" id="SSF54427">
    <property type="entry name" value="NTF2-like"/>
    <property type="match status" value="1"/>
</dbReference>
<dbReference type="PANTHER" id="PTHR30173:SF43">
    <property type="entry name" value="ECF RNA POLYMERASE SIGMA FACTOR SIGI-RELATED"/>
    <property type="match status" value="1"/>
</dbReference>
<dbReference type="RefSeq" id="WP_130356591.1">
    <property type="nucleotide sequence ID" value="NZ_SGXC01000001.1"/>
</dbReference>
<proteinExistence type="predicted"/>
<protein>
    <submittedName>
        <fullName evidence="4">RNA polymerase sigma-70 factor (ECF subfamily)</fullName>
    </submittedName>
</protein>
<dbReference type="SUPFAM" id="SSF88659">
    <property type="entry name" value="Sigma3 and sigma4 domains of RNA polymerase sigma factors"/>
    <property type="match status" value="1"/>
</dbReference>
<accession>A0A4V2F3U9</accession>